<dbReference type="GO" id="GO:0009116">
    <property type="term" value="P:nucleoside metabolic process"/>
    <property type="evidence" value="ECO:0007669"/>
    <property type="project" value="InterPro"/>
</dbReference>
<dbReference type="InterPro" id="IPR011270">
    <property type="entry name" value="Pur_Nuc_Pase_Ino/Guo-sp"/>
</dbReference>
<dbReference type="SUPFAM" id="SSF53167">
    <property type="entry name" value="Purine and uridine phosphorylases"/>
    <property type="match status" value="1"/>
</dbReference>
<dbReference type="PIRSF" id="PIRSF000477">
    <property type="entry name" value="PurNPase"/>
    <property type="match status" value="1"/>
</dbReference>
<dbReference type="PANTHER" id="PTHR11904:SF9">
    <property type="entry name" value="PURINE NUCLEOSIDE PHOSPHORYLASE-RELATED"/>
    <property type="match status" value="1"/>
</dbReference>
<comment type="similarity">
    <text evidence="2 5">Belongs to the PNP/MTAP phosphorylase family.</text>
</comment>
<sequence>MIQKIAAQIRSLIGRRRPETAIILGSGLGALADEITDSVSISYADIDGFPQSTVQGHGGKLIIGRLENKEILCMQGRFHLYEGHKPQVINTVIKAFQLLGIKNLIVTNAAGSLNPEFAPGSLMLIKDHINFSGTNPLIGPNDDRYGPRFPGMTDAYTAEWRHKIKELAAERNIPLNEGVYLWALGPCFETAAEIKMFRLLGGDAVGMSTVPEVICAAHSGMKVLGISVITNYGTGMNHSMPSHEETLREGQKAAADLTALIKAFIGEL</sequence>
<evidence type="ECO:0000256" key="5">
    <source>
        <dbReference type="PIRNR" id="PIRNR000477"/>
    </source>
</evidence>
<keyword evidence="4 5" id="KW-0808">Transferase</keyword>
<accession>A0A9D1SAZ3</accession>
<dbReference type="NCBIfam" id="NF006054">
    <property type="entry name" value="PRK08202.1"/>
    <property type="match status" value="1"/>
</dbReference>
<evidence type="ECO:0000256" key="1">
    <source>
        <dbReference type="ARBA" id="ARBA00005058"/>
    </source>
</evidence>
<feature type="binding site" evidence="6">
    <location>
        <position position="189"/>
    </location>
    <ligand>
        <name>a purine D-ribonucleoside</name>
        <dbReference type="ChEBI" id="CHEBI:142355"/>
    </ligand>
</feature>
<feature type="binding site" evidence="6">
    <location>
        <begin position="77"/>
        <end position="79"/>
    </location>
    <ligand>
        <name>phosphate</name>
        <dbReference type="ChEBI" id="CHEBI:43474"/>
    </ligand>
</feature>
<dbReference type="EC" id="2.4.2.1" evidence="5"/>
<feature type="binding site" evidence="6">
    <location>
        <position position="231"/>
    </location>
    <ligand>
        <name>a purine D-ribonucleoside</name>
        <dbReference type="ChEBI" id="CHEBI:142355"/>
    </ligand>
</feature>
<protein>
    <recommendedName>
        <fullName evidence="5">Purine nucleoside phosphorylase</fullName>
        <ecNumber evidence="5">2.4.2.1</ecNumber>
    </recommendedName>
    <alternativeName>
        <fullName evidence="5">Inosine-guanosine phosphorylase</fullName>
    </alternativeName>
</protein>
<dbReference type="PANTHER" id="PTHR11904">
    <property type="entry name" value="METHYLTHIOADENOSINE/PURINE NUCLEOSIDE PHOSPHORYLASE"/>
    <property type="match status" value="1"/>
</dbReference>
<dbReference type="NCBIfam" id="TIGR01700">
    <property type="entry name" value="PNPH"/>
    <property type="match status" value="1"/>
</dbReference>
<evidence type="ECO:0000313" key="9">
    <source>
        <dbReference type="Proteomes" id="UP000824107"/>
    </source>
</evidence>
<dbReference type="CDD" id="cd09009">
    <property type="entry name" value="PNP-EcPNPII_like"/>
    <property type="match status" value="1"/>
</dbReference>
<feature type="binding site" evidence="6">
    <location>
        <position position="57"/>
    </location>
    <ligand>
        <name>phosphate</name>
        <dbReference type="ChEBI" id="CHEBI:43474"/>
    </ligand>
</feature>
<dbReference type="InterPro" id="IPR000845">
    <property type="entry name" value="Nucleoside_phosphorylase_d"/>
</dbReference>
<dbReference type="GO" id="GO:0004731">
    <property type="term" value="F:purine-nucleoside phosphorylase activity"/>
    <property type="evidence" value="ECO:0007669"/>
    <property type="project" value="UniProtKB-EC"/>
</dbReference>
<dbReference type="Gene3D" id="3.40.50.1580">
    <property type="entry name" value="Nucleoside phosphorylase domain"/>
    <property type="match status" value="1"/>
</dbReference>
<comment type="function">
    <text evidence="5">The purine nucleoside phosphorylases catalyze the phosphorolytic breakdown of the N-glycosidic bond in the beta-(deoxy)ribonucleoside molecules, with the formation of the corresponding free purine bases and pentose-1-phosphate.</text>
</comment>
<evidence type="ECO:0000256" key="6">
    <source>
        <dbReference type="PIRSR" id="PIRSR000477-2"/>
    </source>
</evidence>
<evidence type="ECO:0000313" key="8">
    <source>
        <dbReference type="EMBL" id="HIU53420.1"/>
    </source>
</evidence>
<evidence type="ECO:0000256" key="2">
    <source>
        <dbReference type="ARBA" id="ARBA00006751"/>
    </source>
</evidence>
<dbReference type="InterPro" id="IPR035994">
    <property type="entry name" value="Nucleoside_phosphorylase_sf"/>
</dbReference>
<comment type="pathway">
    <text evidence="1 5">Purine metabolism; purine nucleoside salvage.</text>
</comment>
<name>A0A9D1SAZ3_9PROT</name>
<dbReference type="Proteomes" id="UP000824107">
    <property type="component" value="Unassembled WGS sequence"/>
</dbReference>
<feature type="binding site" evidence="6">
    <location>
        <position position="109"/>
    </location>
    <ligand>
        <name>phosphate</name>
        <dbReference type="ChEBI" id="CHEBI:43474"/>
    </ligand>
</feature>
<dbReference type="GO" id="GO:0005737">
    <property type="term" value="C:cytoplasm"/>
    <property type="evidence" value="ECO:0007669"/>
    <property type="project" value="TreeGrafter"/>
</dbReference>
<evidence type="ECO:0000256" key="3">
    <source>
        <dbReference type="ARBA" id="ARBA00022676"/>
    </source>
</evidence>
<dbReference type="NCBIfam" id="TIGR01697">
    <property type="entry name" value="PNPH-PUNA-XAPA"/>
    <property type="match status" value="1"/>
</dbReference>
<comment type="caution">
    <text evidence="8">The sequence shown here is derived from an EMBL/GenBank/DDBJ whole genome shotgun (WGS) entry which is preliminary data.</text>
</comment>
<keyword evidence="3 5" id="KW-0328">Glycosyltransferase</keyword>
<evidence type="ECO:0000259" key="7">
    <source>
        <dbReference type="Pfam" id="PF01048"/>
    </source>
</evidence>
<evidence type="ECO:0000256" key="4">
    <source>
        <dbReference type="ARBA" id="ARBA00022679"/>
    </source>
</evidence>
<dbReference type="AlphaFoldDB" id="A0A9D1SAZ3"/>
<feature type="binding site" evidence="6">
    <location>
        <position position="26"/>
    </location>
    <ligand>
        <name>phosphate</name>
        <dbReference type="ChEBI" id="CHEBI:43474"/>
    </ligand>
</feature>
<reference evidence="8" key="2">
    <citation type="journal article" date="2021" name="PeerJ">
        <title>Extensive microbial diversity within the chicken gut microbiome revealed by metagenomics and culture.</title>
        <authorList>
            <person name="Gilroy R."/>
            <person name="Ravi A."/>
            <person name="Getino M."/>
            <person name="Pursley I."/>
            <person name="Horton D.L."/>
            <person name="Alikhan N.F."/>
            <person name="Baker D."/>
            <person name="Gharbi K."/>
            <person name="Hall N."/>
            <person name="Watson M."/>
            <person name="Adriaenssens E.M."/>
            <person name="Foster-Nyarko E."/>
            <person name="Jarju S."/>
            <person name="Secka A."/>
            <person name="Antonio M."/>
            <person name="Oren A."/>
            <person name="Chaudhuri R.R."/>
            <person name="La Ragione R."/>
            <person name="Hildebrand F."/>
            <person name="Pallen M.J."/>
        </authorList>
    </citation>
    <scope>NUCLEOTIDE SEQUENCE</scope>
    <source>
        <strain evidence="8">ChiW3-316</strain>
    </source>
</reference>
<feature type="domain" description="Nucleoside phosphorylase" evidence="7">
    <location>
        <begin position="21"/>
        <end position="265"/>
    </location>
</feature>
<reference evidence="8" key="1">
    <citation type="submission" date="2020-10" db="EMBL/GenBank/DDBJ databases">
        <authorList>
            <person name="Gilroy R."/>
        </authorList>
    </citation>
    <scope>NUCLEOTIDE SEQUENCE</scope>
    <source>
        <strain evidence="8">ChiW3-316</strain>
    </source>
</reference>
<dbReference type="EMBL" id="DVNC01000032">
    <property type="protein sequence ID" value="HIU53420.1"/>
    <property type="molecule type" value="Genomic_DNA"/>
</dbReference>
<dbReference type="Pfam" id="PF01048">
    <property type="entry name" value="PNP_UDP_1"/>
    <property type="match status" value="1"/>
</dbReference>
<dbReference type="InterPro" id="IPR011268">
    <property type="entry name" value="Purine_phosphorylase"/>
</dbReference>
<organism evidence="8 9">
    <name type="scientific">Candidatus Scatocola faecipullorum</name>
    <dbReference type="NCBI Taxonomy" id="2840917"/>
    <lineage>
        <taxon>Bacteria</taxon>
        <taxon>Pseudomonadati</taxon>
        <taxon>Pseudomonadota</taxon>
        <taxon>Alphaproteobacteria</taxon>
        <taxon>Rhodospirillales</taxon>
        <taxon>Rhodospirillaceae</taxon>
        <taxon>Rhodospirillaceae incertae sedis</taxon>
        <taxon>Candidatus Scatocola</taxon>
    </lineage>
</organism>
<proteinExistence type="inferred from homology"/>
<gene>
    <name evidence="8" type="ORF">IAD20_05010</name>
</gene>
<feature type="binding site" evidence="6">
    <location>
        <position position="208"/>
    </location>
    <ligand>
        <name>phosphate</name>
        <dbReference type="ChEBI" id="CHEBI:43474"/>
    </ligand>
</feature>